<accession>A0A1N6RRA8</accession>
<keyword evidence="6" id="KW-1185">Reference proteome</keyword>
<evidence type="ECO:0000256" key="2">
    <source>
        <dbReference type="ARBA" id="ARBA00023125"/>
    </source>
</evidence>
<dbReference type="EMBL" id="FTMN01000003">
    <property type="protein sequence ID" value="SIQ31242.1"/>
    <property type="molecule type" value="Genomic_DNA"/>
</dbReference>
<evidence type="ECO:0000259" key="4">
    <source>
        <dbReference type="PROSITE" id="PS50949"/>
    </source>
</evidence>
<dbReference type="PANTHER" id="PTHR43537:SF5">
    <property type="entry name" value="UXU OPERON TRANSCRIPTIONAL REGULATOR"/>
    <property type="match status" value="1"/>
</dbReference>
<dbReference type="InterPro" id="IPR011711">
    <property type="entry name" value="GntR_C"/>
</dbReference>
<dbReference type="SUPFAM" id="SSF46785">
    <property type="entry name" value="Winged helix' DNA-binding domain"/>
    <property type="match status" value="1"/>
</dbReference>
<reference evidence="5 6" key="1">
    <citation type="submission" date="2017-01" db="EMBL/GenBank/DDBJ databases">
        <authorList>
            <person name="Mah S.A."/>
            <person name="Swanson W.J."/>
            <person name="Moy G.W."/>
            <person name="Vacquier V.D."/>
        </authorList>
    </citation>
    <scope>NUCLEOTIDE SEQUENCE [LARGE SCALE GENOMIC DNA]</scope>
    <source>
        <strain evidence="5 6">DSM 7027</strain>
    </source>
</reference>
<dbReference type="Proteomes" id="UP000186895">
    <property type="component" value="Unassembled WGS sequence"/>
</dbReference>
<dbReference type="InterPro" id="IPR000524">
    <property type="entry name" value="Tscrpt_reg_HTH_GntR"/>
</dbReference>
<proteinExistence type="predicted"/>
<dbReference type="InterPro" id="IPR036390">
    <property type="entry name" value="WH_DNA-bd_sf"/>
</dbReference>
<evidence type="ECO:0000256" key="1">
    <source>
        <dbReference type="ARBA" id="ARBA00023015"/>
    </source>
</evidence>
<dbReference type="GO" id="GO:0003677">
    <property type="term" value="F:DNA binding"/>
    <property type="evidence" value="ECO:0007669"/>
    <property type="project" value="UniProtKB-KW"/>
</dbReference>
<evidence type="ECO:0000313" key="5">
    <source>
        <dbReference type="EMBL" id="SIQ31242.1"/>
    </source>
</evidence>
<dbReference type="PROSITE" id="PS50949">
    <property type="entry name" value="HTH_GNTR"/>
    <property type="match status" value="1"/>
</dbReference>
<dbReference type="SUPFAM" id="SSF48008">
    <property type="entry name" value="GntR ligand-binding domain-like"/>
    <property type="match status" value="1"/>
</dbReference>
<evidence type="ECO:0000313" key="6">
    <source>
        <dbReference type="Proteomes" id="UP000186895"/>
    </source>
</evidence>
<dbReference type="SMART" id="SM00895">
    <property type="entry name" value="FCD"/>
    <property type="match status" value="1"/>
</dbReference>
<keyword evidence="2 5" id="KW-0238">DNA-binding</keyword>
<organism evidence="5 6">
    <name type="scientific">Marinobacterium stanieri</name>
    <dbReference type="NCBI Taxonomy" id="49186"/>
    <lineage>
        <taxon>Bacteria</taxon>
        <taxon>Pseudomonadati</taxon>
        <taxon>Pseudomonadota</taxon>
        <taxon>Gammaproteobacteria</taxon>
        <taxon>Oceanospirillales</taxon>
        <taxon>Oceanospirillaceae</taxon>
        <taxon>Marinobacterium</taxon>
    </lineage>
</organism>
<keyword evidence="3" id="KW-0804">Transcription</keyword>
<dbReference type="InterPro" id="IPR008920">
    <property type="entry name" value="TF_FadR/GntR_C"/>
</dbReference>
<dbReference type="RefSeq" id="WP_076462593.1">
    <property type="nucleotide sequence ID" value="NZ_FTMN01000003.1"/>
</dbReference>
<dbReference type="STRING" id="49186.SAMN05421647_103474"/>
<sequence>MSNTGKSLSDQAVQELVAKLKQAIATGTYQPGEWLKQIDVERSYNVNRFTVRSALSELHSNGFLQHVPYKGYRVTEHSLQERIAITEARELIECAAAARVIANMDSPGLQRLESLALEFRDALNAEDRPRMMKVNFAFHRCFNDYCRNPHLSRMVDELRERGVGNANRGWTKRSTQEASAQDHLDMVEALRDKNLVRLQALIHIHLNRWRQGYDSLSS</sequence>
<dbReference type="GO" id="GO:0003700">
    <property type="term" value="F:DNA-binding transcription factor activity"/>
    <property type="evidence" value="ECO:0007669"/>
    <property type="project" value="InterPro"/>
</dbReference>
<dbReference type="AlphaFoldDB" id="A0A1N6RRA8"/>
<dbReference type="Gene3D" id="1.10.10.10">
    <property type="entry name" value="Winged helix-like DNA-binding domain superfamily/Winged helix DNA-binding domain"/>
    <property type="match status" value="1"/>
</dbReference>
<dbReference type="Gene3D" id="1.20.120.530">
    <property type="entry name" value="GntR ligand-binding domain-like"/>
    <property type="match status" value="1"/>
</dbReference>
<dbReference type="PANTHER" id="PTHR43537">
    <property type="entry name" value="TRANSCRIPTIONAL REGULATOR, GNTR FAMILY"/>
    <property type="match status" value="1"/>
</dbReference>
<dbReference type="SMART" id="SM00345">
    <property type="entry name" value="HTH_GNTR"/>
    <property type="match status" value="1"/>
</dbReference>
<feature type="domain" description="HTH gntR-type" evidence="4">
    <location>
        <begin position="10"/>
        <end position="77"/>
    </location>
</feature>
<name>A0A1N6RRA8_9GAMM</name>
<protein>
    <submittedName>
        <fullName evidence="5">DNA-binding transcriptional regulator, GntR family</fullName>
    </submittedName>
</protein>
<dbReference type="InterPro" id="IPR036388">
    <property type="entry name" value="WH-like_DNA-bd_sf"/>
</dbReference>
<dbReference type="Pfam" id="PF07729">
    <property type="entry name" value="FCD"/>
    <property type="match status" value="1"/>
</dbReference>
<keyword evidence="1" id="KW-0805">Transcription regulation</keyword>
<dbReference type="eggNOG" id="COG1802">
    <property type="taxonomic scope" value="Bacteria"/>
</dbReference>
<dbReference type="Pfam" id="PF00392">
    <property type="entry name" value="GntR"/>
    <property type="match status" value="1"/>
</dbReference>
<evidence type="ECO:0000256" key="3">
    <source>
        <dbReference type="ARBA" id="ARBA00023163"/>
    </source>
</evidence>
<gene>
    <name evidence="5" type="ORF">SAMN05421647_103474</name>
</gene>